<sequence length="81" mass="8497">MKFIEVAAAFFTLFSVAVVALPHDGGHGYGHHGYEGDDSSNIEVEGCNNEEIGGILNGLLGGGVLSNNQKSCVTNIHSHQD</sequence>
<name>A0A8H7VNP6_9FUNG</name>
<feature type="chain" id="PRO_5034401589" evidence="1">
    <location>
        <begin position="21"/>
        <end position="81"/>
    </location>
</feature>
<dbReference type="AlphaFoldDB" id="A0A8H7VNP6"/>
<feature type="signal peptide" evidence="1">
    <location>
        <begin position="1"/>
        <end position="20"/>
    </location>
</feature>
<keyword evidence="3" id="KW-1185">Reference proteome</keyword>
<evidence type="ECO:0000313" key="3">
    <source>
        <dbReference type="Proteomes" id="UP000646827"/>
    </source>
</evidence>
<dbReference type="EMBL" id="JAEPRB010000008">
    <property type="protein sequence ID" value="KAG2227390.1"/>
    <property type="molecule type" value="Genomic_DNA"/>
</dbReference>
<proteinExistence type="predicted"/>
<reference evidence="2 3" key="1">
    <citation type="submission" date="2020-12" db="EMBL/GenBank/DDBJ databases">
        <title>Metabolic potential, ecology and presence of endohyphal bacteria is reflected in genomic diversity of Mucoromycotina.</title>
        <authorList>
            <person name="Muszewska A."/>
            <person name="Okrasinska A."/>
            <person name="Steczkiewicz K."/>
            <person name="Drgas O."/>
            <person name="Orlowska M."/>
            <person name="Perlinska-Lenart U."/>
            <person name="Aleksandrzak-Piekarczyk T."/>
            <person name="Szatraj K."/>
            <person name="Zielenkiewicz U."/>
            <person name="Pilsyk S."/>
            <person name="Malc E."/>
            <person name="Mieczkowski P."/>
            <person name="Kruszewska J.S."/>
            <person name="Biernat P."/>
            <person name="Pawlowska J."/>
        </authorList>
    </citation>
    <scope>NUCLEOTIDE SEQUENCE [LARGE SCALE GENOMIC DNA]</scope>
    <source>
        <strain evidence="2 3">CBS 142.35</strain>
    </source>
</reference>
<organism evidence="2 3">
    <name type="scientific">Circinella minor</name>
    <dbReference type="NCBI Taxonomy" id="1195481"/>
    <lineage>
        <taxon>Eukaryota</taxon>
        <taxon>Fungi</taxon>
        <taxon>Fungi incertae sedis</taxon>
        <taxon>Mucoromycota</taxon>
        <taxon>Mucoromycotina</taxon>
        <taxon>Mucoromycetes</taxon>
        <taxon>Mucorales</taxon>
        <taxon>Lichtheimiaceae</taxon>
        <taxon>Circinella</taxon>
    </lineage>
</organism>
<comment type="caution">
    <text evidence="2">The sequence shown here is derived from an EMBL/GenBank/DDBJ whole genome shotgun (WGS) entry which is preliminary data.</text>
</comment>
<evidence type="ECO:0000313" key="2">
    <source>
        <dbReference type="EMBL" id="KAG2227390.1"/>
    </source>
</evidence>
<keyword evidence="1" id="KW-0732">Signal</keyword>
<accession>A0A8H7VNP6</accession>
<evidence type="ECO:0000256" key="1">
    <source>
        <dbReference type="SAM" id="SignalP"/>
    </source>
</evidence>
<gene>
    <name evidence="2" type="ORF">INT45_004346</name>
</gene>
<protein>
    <submittedName>
        <fullName evidence="2">Uncharacterized protein</fullName>
    </submittedName>
</protein>
<dbReference type="Proteomes" id="UP000646827">
    <property type="component" value="Unassembled WGS sequence"/>
</dbReference>